<evidence type="ECO:0000313" key="2">
    <source>
        <dbReference type="EMBL" id="QBG35343.1"/>
    </source>
</evidence>
<protein>
    <recommendedName>
        <fullName evidence="1">Type 4 fimbrial biogenesis protein PilX N-terminal domain-containing protein</fullName>
    </recommendedName>
</protein>
<dbReference type="RefSeq" id="WP_130600429.1">
    <property type="nucleotide sequence ID" value="NZ_CP034759.1"/>
</dbReference>
<dbReference type="KEGG" id="lsd:EMK97_06230"/>
<feature type="domain" description="Type 4 fimbrial biogenesis protein PilX N-terminal" evidence="1">
    <location>
        <begin position="11"/>
        <end position="56"/>
    </location>
</feature>
<dbReference type="EMBL" id="CP034759">
    <property type="protein sequence ID" value="QBG35343.1"/>
    <property type="molecule type" value="Genomic_DNA"/>
</dbReference>
<accession>A0A4P6P2F0</accession>
<evidence type="ECO:0000259" key="1">
    <source>
        <dbReference type="Pfam" id="PF14341"/>
    </source>
</evidence>
<sequence length="169" mass="18237">MKHVIKVDKQKGAVLLVSLVFLVALTAVTSALMQNSTVDMKMSGASEVKSVANQAAVSAVDEVIFNQVSPGQVNLFALSVKGNNYPIGFQAGDQNLLLPGTNTGATANITVSNNRYQLDLSCPHKKNGSDNDTFECNKLRVQVDRPYGRENNSNIQVNSIITQELIKTQ</sequence>
<reference evidence="2 3" key="1">
    <citation type="submission" date="2018-12" db="EMBL/GenBank/DDBJ databases">
        <title>Complete genome of Litorilituus sediminis.</title>
        <authorList>
            <person name="Liu A."/>
            <person name="Rong J."/>
        </authorList>
    </citation>
    <scope>NUCLEOTIDE SEQUENCE [LARGE SCALE GENOMIC DNA]</scope>
    <source>
        <strain evidence="2 3">JCM 17549</strain>
    </source>
</reference>
<dbReference type="InterPro" id="IPR025746">
    <property type="entry name" value="PilX_N_dom"/>
</dbReference>
<keyword evidence="3" id="KW-1185">Reference proteome</keyword>
<proteinExistence type="predicted"/>
<dbReference type="AlphaFoldDB" id="A0A4P6P2F0"/>
<dbReference type="OrthoDB" id="6227101at2"/>
<dbReference type="Pfam" id="PF14341">
    <property type="entry name" value="PilX_N"/>
    <property type="match status" value="1"/>
</dbReference>
<dbReference type="Proteomes" id="UP000290244">
    <property type="component" value="Chromosome"/>
</dbReference>
<organism evidence="2 3">
    <name type="scientific">Litorilituus sediminis</name>
    <dbReference type="NCBI Taxonomy" id="718192"/>
    <lineage>
        <taxon>Bacteria</taxon>
        <taxon>Pseudomonadati</taxon>
        <taxon>Pseudomonadota</taxon>
        <taxon>Gammaproteobacteria</taxon>
        <taxon>Alteromonadales</taxon>
        <taxon>Colwelliaceae</taxon>
        <taxon>Litorilituus</taxon>
    </lineage>
</organism>
<name>A0A4P6P2F0_9GAMM</name>
<evidence type="ECO:0000313" key="3">
    <source>
        <dbReference type="Proteomes" id="UP000290244"/>
    </source>
</evidence>
<gene>
    <name evidence="2" type="ORF">EMK97_06230</name>
</gene>